<evidence type="ECO:0000313" key="2">
    <source>
        <dbReference type="EMBL" id="AFR53042.1"/>
    </source>
</evidence>
<organism evidence="2 3">
    <name type="scientific">Primate bocaparvovirus 1 (strain Human bocavirus 1 type 1)</name>
    <name type="common">HBoV1</name>
    <name type="synonym">Human bocavirus type 1</name>
    <dbReference type="NCBI Taxonomy" id="689403"/>
    <lineage>
        <taxon>Viruses</taxon>
        <taxon>Monodnaviria</taxon>
        <taxon>Shotokuvirae</taxon>
        <taxon>Cossaviricota</taxon>
        <taxon>Quintoviricetes</taxon>
        <taxon>Piccovirales</taxon>
        <taxon>Parvoviridae</taxon>
        <taxon>Parvovirinae</taxon>
        <taxon>Bocaparvovirus</taxon>
        <taxon>Bocaparvovirus primate1</taxon>
    </lineage>
</organism>
<evidence type="ECO:0000313" key="3">
    <source>
        <dbReference type="Proteomes" id="UP000118311"/>
    </source>
</evidence>
<dbReference type="EMBL" id="JQ923422">
    <property type="protein sequence ID" value="AFR53042.1"/>
    <property type="molecule type" value="Genomic_DNA"/>
</dbReference>
<organismHost>
    <name type="scientific">Homo sapiens</name>
    <name type="common">Human</name>
    <dbReference type="NCBI Taxonomy" id="9606"/>
</organismHost>
<protein>
    <submittedName>
        <fullName evidence="2">UP1</fullName>
    </submittedName>
</protein>
<accession>J9SVY5</accession>
<reference evidence="2 3" key="1">
    <citation type="journal article" date="2012" name="PLoS Pathog.">
        <title>Establishment of a reverse genetics system for studying human bocavirus in human airway epithelia.</title>
        <authorList>
            <person name="Huang Q."/>
            <person name="Deng X."/>
            <person name="Yan Z."/>
            <person name="Cheng F."/>
            <person name="Luo Y."/>
            <person name="Shen W."/>
            <person name="Lei-Butters D.C."/>
            <person name="Chen A.Y."/>
            <person name="Li Y."/>
            <person name="Tang L."/>
            <person name="Soderlund-Venermo M."/>
            <person name="Engelhardt J.F."/>
            <person name="Qiu J."/>
        </authorList>
    </citation>
    <scope>NUCLEOTIDE SEQUENCE [LARGE SCALE GENOMIC DNA]</scope>
    <source>
        <strain evidence="2">Salvador1</strain>
    </source>
</reference>
<evidence type="ECO:0000256" key="1">
    <source>
        <dbReference type="SAM" id="MobiDB-lite"/>
    </source>
</evidence>
<feature type="compositionally biased region" description="Polar residues" evidence="1">
    <location>
        <begin position="58"/>
        <end position="68"/>
    </location>
</feature>
<dbReference type="Proteomes" id="UP000118311">
    <property type="component" value="Segment"/>
</dbReference>
<feature type="region of interest" description="Disordered" evidence="1">
    <location>
        <begin position="1"/>
        <end position="137"/>
    </location>
</feature>
<name>J9SVY5_HBOC1</name>
<sequence>MYTDRASETSTGDITPSDLGDSDGEDTKPETSQVDYCPPKKRRLTAPASPPNSPASSVSTITFFNTWHAQPRDEDELREYERQASLLQKKRESRKRGEEETLADNSSQEQEPQPDPTQWGERLGLISSGTPNQPPIVLHCFEDLRPSDEDEGEYIGEKRQ</sequence>
<keyword evidence="3" id="KW-1185">Reference proteome</keyword>
<proteinExistence type="predicted"/>